<accession>A0A7C4THZ6</accession>
<proteinExistence type="predicted"/>
<evidence type="ECO:0000313" key="2">
    <source>
        <dbReference type="EMBL" id="HGV97429.1"/>
    </source>
</evidence>
<keyword evidence="1" id="KW-0472">Membrane</keyword>
<reference evidence="2" key="1">
    <citation type="journal article" date="2020" name="mSystems">
        <title>Genome- and Community-Level Interaction Insights into Carbon Utilization and Element Cycling Functions of Hydrothermarchaeota in Hydrothermal Sediment.</title>
        <authorList>
            <person name="Zhou Z."/>
            <person name="Liu Y."/>
            <person name="Xu W."/>
            <person name="Pan J."/>
            <person name="Luo Z.H."/>
            <person name="Li M."/>
        </authorList>
    </citation>
    <scope>NUCLEOTIDE SEQUENCE [LARGE SCALE GENOMIC DNA]</scope>
    <source>
        <strain evidence="2">SpSt-774</strain>
    </source>
</reference>
<keyword evidence="1" id="KW-1133">Transmembrane helix</keyword>
<dbReference type="PANTHER" id="PTHR37947">
    <property type="entry name" value="BLL2462 PROTEIN"/>
    <property type="match status" value="1"/>
</dbReference>
<evidence type="ECO:0008006" key="3">
    <source>
        <dbReference type="Google" id="ProtNLM"/>
    </source>
</evidence>
<dbReference type="InterPro" id="IPR036465">
    <property type="entry name" value="vWFA_dom_sf"/>
</dbReference>
<name>A0A7C4THZ6_UNCW3</name>
<dbReference type="PANTHER" id="PTHR37947:SF1">
    <property type="entry name" value="BLL2462 PROTEIN"/>
    <property type="match status" value="1"/>
</dbReference>
<dbReference type="CDD" id="cd00198">
    <property type="entry name" value="vWFA"/>
    <property type="match status" value="1"/>
</dbReference>
<feature type="transmembrane region" description="Helical" evidence="1">
    <location>
        <begin position="6"/>
        <end position="22"/>
    </location>
</feature>
<evidence type="ECO:0000256" key="1">
    <source>
        <dbReference type="SAM" id="Phobius"/>
    </source>
</evidence>
<feature type="transmembrane region" description="Helical" evidence="1">
    <location>
        <begin position="29"/>
        <end position="46"/>
    </location>
</feature>
<dbReference type="InterPro" id="IPR029062">
    <property type="entry name" value="Class_I_gatase-like"/>
</dbReference>
<comment type="caution">
    <text evidence="2">The sequence shown here is derived from an EMBL/GenBank/DDBJ whole genome shotgun (WGS) entry which is preliminary data.</text>
</comment>
<dbReference type="EMBL" id="DTGZ01000071">
    <property type="protein sequence ID" value="HGV97429.1"/>
    <property type="molecule type" value="Genomic_DNA"/>
</dbReference>
<sequence length="640" mass="73083">MIPFLISILAIFLAFFLYYKKLARFFLRLIPIVIFLLLISGFSYNFKVKGKTGPPVMLIDVSPSMKSYIHNVMEEVKNVKYEHSKVFFSESTAINPAAAGGRFTDITRAILEAKEFNPSAILLISDGNHNFGSLPQNIIADLKIQVFTFGVGMESMRDQRIVDVLFPDYIFKDDTVRIEVVVESKGFEGGNGIVCLKSLNSNLEIQKKYPLSKFVAQNYLEFKIPAISVGNLPIDVFIEHQPEEIDYENNEMKFSLNVLERKISVLYYTDHPSFNTKFILHSLKNNEWINLQATAHFLADKFLDILNNRIINPFDFSKFDVLVLDNIDGANPIFSKIGQFVKNGGGVLFLGSIENINENLREILPIVITEKRMDGEFYIKVQKRFSVLSPEDSFLPVSSINRVLVTKSDCRTIATAENLPVIGYINYGAGRVFQINIIDIGIWQFASLNLINKDFLSVLLDDILKFVSPLGKKERLILKTQRRQYQFGEEVNFKLASYNEDFTLTSGGDFYLVFGKEKIPFFEWAPGLYEAKYTPKSIGDFEVFAMGTLGDESLRSSSIKIKVIGLIEKEKEINKFLLQEIAEKTSGRYFPLSEIGRFQPPEGVVYYETKKISFDSVYFYLLIFGCFVLDWILRRKEGLV</sequence>
<organism evidence="2">
    <name type="scientific">candidate division WOR-3 bacterium</name>
    <dbReference type="NCBI Taxonomy" id="2052148"/>
    <lineage>
        <taxon>Bacteria</taxon>
        <taxon>Bacteria division WOR-3</taxon>
    </lineage>
</organism>
<protein>
    <recommendedName>
        <fullName evidence="3">VWA domain-containing protein</fullName>
    </recommendedName>
</protein>
<keyword evidence="1" id="KW-0812">Transmembrane</keyword>
<dbReference type="SUPFAM" id="SSF52317">
    <property type="entry name" value="Class I glutamine amidotransferase-like"/>
    <property type="match status" value="1"/>
</dbReference>
<gene>
    <name evidence="2" type="ORF">ENV60_03920</name>
</gene>
<feature type="transmembrane region" description="Helical" evidence="1">
    <location>
        <begin position="617"/>
        <end position="633"/>
    </location>
</feature>
<dbReference type="Gene3D" id="3.40.50.880">
    <property type="match status" value="1"/>
</dbReference>
<dbReference type="SUPFAM" id="SSF53300">
    <property type="entry name" value="vWA-like"/>
    <property type="match status" value="1"/>
</dbReference>
<dbReference type="AlphaFoldDB" id="A0A7C4THZ6"/>